<dbReference type="InterPro" id="IPR000073">
    <property type="entry name" value="AB_hydrolase_1"/>
</dbReference>
<gene>
    <name evidence="2" type="ORF">A3C04_03220</name>
</gene>
<reference evidence="2 3" key="1">
    <citation type="journal article" date="2016" name="Nat. Commun.">
        <title>Thousands of microbial genomes shed light on interconnected biogeochemical processes in an aquifer system.</title>
        <authorList>
            <person name="Anantharaman K."/>
            <person name="Brown C.T."/>
            <person name="Hug L.A."/>
            <person name="Sharon I."/>
            <person name="Castelle C.J."/>
            <person name="Probst A.J."/>
            <person name="Thomas B.C."/>
            <person name="Singh A."/>
            <person name="Wilkins M.J."/>
            <person name="Karaoz U."/>
            <person name="Brodie E.L."/>
            <person name="Williams K.H."/>
            <person name="Hubbard S.S."/>
            <person name="Banfield J.F."/>
        </authorList>
    </citation>
    <scope>NUCLEOTIDE SEQUENCE [LARGE SCALE GENOMIC DNA]</scope>
</reference>
<evidence type="ECO:0000313" key="2">
    <source>
        <dbReference type="EMBL" id="OHA66757.1"/>
    </source>
</evidence>
<dbReference type="Pfam" id="PF00561">
    <property type="entry name" value="Abhydrolase_1"/>
    <property type="match status" value="1"/>
</dbReference>
<protein>
    <recommendedName>
        <fullName evidence="1">AB hydrolase-1 domain-containing protein</fullName>
    </recommendedName>
</protein>
<comment type="caution">
    <text evidence="2">The sequence shown here is derived from an EMBL/GenBank/DDBJ whole genome shotgun (WGS) entry which is preliminary data.</text>
</comment>
<proteinExistence type="predicted"/>
<sequence>MLVRASACKTAVAWFEKFGFSCVVIPPLFHQENAPHPYSGHPPPKGLATVGLKEDTEALLQRLQRDFPNRKLVFVGWSKGGIVVRKAAERIIQTKSHAIAGIVLLAPAPQRGISIIHKRSVLKSFKSNLFWGILPRVWDCWRGCGTQTFEEFAYSMGNKLTPEQCKKFYEQITWESKKAANQIAFPWLPWKGNPAAIQEASIDVPMLFVSGDADPLVPQDIVLKEYKRHREALLRVGKNPQLITFLPAPGHGHWLIGDEPKGEEVLEQIIEWILKIP</sequence>
<feature type="domain" description="AB hydrolase-1" evidence="1">
    <location>
        <begin position="40"/>
        <end position="256"/>
    </location>
</feature>
<name>A0A1G2R226_9BACT</name>
<accession>A0A1G2R226</accession>
<dbReference type="SUPFAM" id="SSF53474">
    <property type="entry name" value="alpha/beta-Hydrolases"/>
    <property type="match status" value="1"/>
</dbReference>
<evidence type="ECO:0000259" key="1">
    <source>
        <dbReference type="Pfam" id="PF00561"/>
    </source>
</evidence>
<dbReference type="EMBL" id="MHTV01000024">
    <property type="protein sequence ID" value="OHA66757.1"/>
    <property type="molecule type" value="Genomic_DNA"/>
</dbReference>
<organism evidence="2 3">
    <name type="scientific">Candidatus Wildermuthbacteria bacterium RIFCSPHIGHO2_02_FULL_45_25</name>
    <dbReference type="NCBI Taxonomy" id="1802450"/>
    <lineage>
        <taxon>Bacteria</taxon>
        <taxon>Candidatus Wildermuthiibacteriota</taxon>
    </lineage>
</organism>
<evidence type="ECO:0000313" key="3">
    <source>
        <dbReference type="Proteomes" id="UP000178092"/>
    </source>
</evidence>
<dbReference type="Proteomes" id="UP000178092">
    <property type="component" value="Unassembled WGS sequence"/>
</dbReference>
<dbReference type="Gene3D" id="3.40.50.1820">
    <property type="entry name" value="alpha/beta hydrolase"/>
    <property type="match status" value="1"/>
</dbReference>
<dbReference type="AlphaFoldDB" id="A0A1G2R226"/>
<dbReference type="InterPro" id="IPR029058">
    <property type="entry name" value="AB_hydrolase_fold"/>
</dbReference>